<reference evidence="1" key="1">
    <citation type="submission" date="2016-03" db="EMBL/GenBank/DDBJ databases">
        <title>Mechanisms controlling the formation of the plant cell surface in tip-growing cells are functionally conserved among land plants.</title>
        <authorList>
            <person name="Honkanen S."/>
            <person name="Jones V.A."/>
            <person name="Morieri G."/>
            <person name="Champion C."/>
            <person name="Hetherington A.J."/>
            <person name="Kelly S."/>
            <person name="Saint-Marcoux D."/>
            <person name="Proust H."/>
            <person name="Prescott H."/>
            <person name="Dolan L."/>
        </authorList>
    </citation>
    <scope>NUCLEOTIDE SEQUENCE [LARGE SCALE GENOMIC DNA]</scope>
    <source>
        <tissue evidence="1">Whole gametophyte</tissue>
    </source>
</reference>
<organism evidence="1 2">
    <name type="scientific">Marchantia polymorpha subsp. ruderalis</name>
    <dbReference type="NCBI Taxonomy" id="1480154"/>
    <lineage>
        <taxon>Eukaryota</taxon>
        <taxon>Viridiplantae</taxon>
        <taxon>Streptophyta</taxon>
        <taxon>Embryophyta</taxon>
        <taxon>Marchantiophyta</taxon>
        <taxon>Marchantiopsida</taxon>
        <taxon>Marchantiidae</taxon>
        <taxon>Marchantiales</taxon>
        <taxon>Marchantiaceae</taxon>
        <taxon>Marchantia</taxon>
    </lineage>
</organism>
<keyword evidence="2" id="KW-1185">Reference proteome</keyword>
<gene>
    <name evidence="1" type="ORF">AXG93_4905s1110</name>
</gene>
<comment type="caution">
    <text evidence="1">The sequence shown here is derived from an EMBL/GenBank/DDBJ whole genome shotgun (WGS) entry which is preliminary data.</text>
</comment>
<evidence type="ECO:0000313" key="1">
    <source>
        <dbReference type="EMBL" id="OAE20411.1"/>
    </source>
</evidence>
<dbReference type="Proteomes" id="UP000077202">
    <property type="component" value="Unassembled WGS sequence"/>
</dbReference>
<dbReference type="AlphaFoldDB" id="A0A176VJB0"/>
<proteinExistence type="predicted"/>
<evidence type="ECO:0000313" key="2">
    <source>
        <dbReference type="Proteomes" id="UP000077202"/>
    </source>
</evidence>
<name>A0A176VJB0_MARPO</name>
<protein>
    <submittedName>
        <fullName evidence="1">Uncharacterized protein</fullName>
    </submittedName>
</protein>
<sequence>MPSRSLALANSPAGLQHKDCSAMEPPLDKFRLRAFFSPQGDRWSIFPRTWFNMFLHGGLGSTCTRSEHRGRATCPACPSKQKSEIIYLVKKLVDNRPRDAFQFQFHLGRTMTVGEGASQQLVDVGFVYDATIVRDALFFVTCHSDSLFSAWRFCPDAGSLFPSRLADIPVLNVYKPSVYERQGRLVLLGQSFDMNQYDFSIRLWEYDSADCRWIPVMSFLGDIAKACWNLKGDFGQDFACVSVELVRRTSTDTRFPTTFVFIRRAIAIGPSLSRIFRNLLVQPDNQLQLNAVSPVSDEDDGRMTGFLPRELDPSNVQCVQARQQSSSSKMIDSRRLLPVGKKKRTNCLSLVACKIRDCDWKDDTEMLAWPGRAGLGWAAGLFVPSSSVGQSSKSSAYCDASDVSGTVGQTSEQSRAKGRVGREEPNLLNFPSQLGESLTLTLTLPQARLLLRELNVALKTAGVDDTVIMGLFHCALRGKRAADLSLMHHMKLNDGLLGVGALAGRLLVLVRPTRGFAGGSPEEVHVTTMPRVFMTIRQVADSSPIPTWISSKTTLAAKQQPLSCHHHVSPSHLMLLMVGAVWDVCGRGLVRVFIATIWGFGMEAGRTSEYSRNSFDNTQIVYAKEWNREGKFLHQKFHLASFPTRSDEFLQVLSCLVLRMTGKRPINRSNLEKKSHTKSFSLKWLRTSGNNIRQLELTM</sequence>
<accession>A0A176VJB0</accession>
<dbReference type="EMBL" id="LVLJ01003617">
    <property type="protein sequence ID" value="OAE20411.1"/>
    <property type="molecule type" value="Genomic_DNA"/>
</dbReference>